<gene>
    <name evidence="10" type="ORF">NXF25_015295</name>
</gene>
<keyword evidence="6" id="KW-0472">Membrane</keyword>
<evidence type="ECO:0000256" key="3">
    <source>
        <dbReference type="ARBA" id="ARBA00023157"/>
    </source>
</evidence>
<dbReference type="EMBL" id="GBEX01001598">
    <property type="protein sequence ID" value="JAI12962.1"/>
    <property type="molecule type" value="mRNA"/>
</dbReference>
<keyword evidence="6" id="KW-1133">Transmembrane helix</keyword>
<evidence type="ECO:0000256" key="5">
    <source>
        <dbReference type="SAM" id="MobiDB-lite"/>
    </source>
</evidence>
<sequence length="591" mass="66899">MKELFIYWVLCSLAGNLLGKRPPVIQEATFWSTNFENIFTWKIKGETPPGTLYDVQYKTYGDLTWQSKPECQNTTQNICNLTHETENLTERYHAQVRAVVPNCCISDWVVSSRFCPREDTNIENIDVKCTPSVQSIKFVIHPPYTPFKDDNDSLLTVVDIFNQLDIEFHYEITMFCAKTQLKWEKNVNNEEFNINDLDPDTEYNGTIHIRYSDKISKSCTFRVRTLSDNTWLPYLFGMFIFIIIFTFGTVFYLMYKYVKQYTIQQPTSLDFKSISRFQPLILNVEHALSPYDLSKIIQPGVCSSEISHYIQGMPENQKLFRPTVTAYQQQSKTPPFQPLAQPLNGLPVGYAPQVIKNSRLRILGDNPSTLTYGLCVEGASHKANHCLISNGRYKAQKPERTNKELPETTIPQEEGLGVETSPQIQHLPLQEDSKGPPQESPRLLGEWKPITVDRSGGSYRKQAEVLPSSSEVGQNAILEGADSLLLTVSPPPLFAHSSCNNLPQDHSAGQLPAFGLSAWIDNFLHSNSLGFQITDCLAQESWGLKNEPQTLDIPPNILDTHQLNGPFPSLFSGLELKLQWDGSPEEEVATS</sequence>
<evidence type="ECO:0000256" key="7">
    <source>
        <dbReference type="SAM" id="SignalP"/>
    </source>
</evidence>
<name>A0A0F7ZAG8_CROAD</name>
<dbReference type="AlphaFoldDB" id="A0A0F7ZAG8"/>
<reference evidence="9" key="1">
    <citation type="submission" date="2014-05" db="EMBL/GenBank/DDBJ databases">
        <title>The extremes of toxin expression variation revealed in two sympatric snake species.</title>
        <authorList>
            <person name="Margres M.J."/>
            <person name="Wray K.P."/>
            <person name="McGivern J.J."/>
            <person name="Seavy M."/>
            <person name="Sanader D."/>
            <person name="Facente J."/>
            <person name="Rokyta D.R."/>
        </authorList>
    </citation>
    <scope>NUCLEOTIDE SEQUENCE</scope>
</reference>
<evidence type="ECO:0000313" key="9">
    <source>
        <dbReference type="EMBL" id="JAI12962.1"/>
    </source>
</evidence>
<keyword evidence="6" id="KW-0812">Transmembrane</keyword>
<proteinExistence type="evidence at transcript level"/>
<comment type="similarity">
    <text evidence="1">Belongs to the type II cytokine receptor family.</text>
</comment>
<dbReference type="PANTHER" id="PTHR20859:SF53">
    <property type="entry name" value="INTERLEUKIN-22 RECEPTOR SUBUNIT ALPHA-1"/>
    <property type="match status" value="1"/>
</dbReference>
<dbReference type="InterPro" id="IPR013783">
    <property type="entry name" value="Ig-like_fold"/>
</dbReference>
<accession>A0A0F7ZAG8</accession>
<dbReference type="EMBL" id="JAOTOJ010000011">
    <property type="protein sequence ID" value="KAK9394767.1"/>
    <property type="molecule type" value="Genomic_DNA"/>
</dbReference>
<keyword evidence="4 9" id="KW-0675">Receptor</keyword>
<reference evidence="10 11" key="3">
    <citation type="journal article" date="2024" name="Proc. Natl. Acad. Sci. U.S.A.">
        <title>The genetic regulatory architecture and epigenomic basis for age-related changes in rattlesnake venom.</title>
        <authorList>
            <person name="Hogan M.P."/>
            <person name="Holding M.L."/>
            <person name="Nystrom G.S."/>
            <person name="Colston T.J."/>
            <person name="Bartlett D.A."/>
            <person name="Mason A.J."/>
            <person name="Ellsworth S.A."/>
            <person name="Rautsaw R.M."/>
            <person name="Lawrence K.C."/>
            <person name="Strickland J.L."/>
            <person name="He B."/>
            <person name="Fraser P."/>
            <person name="Margres M.J."/>
            <person name="Gilbert D.M."/>
            <person name="Gibbs H.L."/>
            <person name="Parkinson C.L."/>
            <person name="Rokyta D.R."/>
        </authorList>
    </citation>
    <scope>NUCLEOTIDE SEQUENCE [LARGE SCALE GENOMIC DNA]</scope>
    <source>
        <strain evidence="10">DRR0105</strain>
    </source>
</reference>
<evidence type="ECO:0000313" key="10">
    <source>
        <dbReference type="EMBL" id="KAK9394767.1"/>
    </source>
</evidence>
<dbReference type="Pfam" id="PF01108">
    <property type="entry name" value="Tissue_fac"/>
    <property type="match status" value="1"/>
</dbReference>
<organism evidence="9">
    <name type="scientific">Crotalus adamanteus</name>
    <name type="common">Eastern diamondback rattlesnake</name>
    <dbReference type="NCBI Taxonomy" id="8729"/>
    <lineage>
        <taxon>Eukaryota</taxon>
        <taxon>Metazoa</taxon>
        <taxon>Chordata</taxon>
        <taxon>Craniata</taxon>
        <taxon>Vertebrata</taxon>
        <taxon>Euteleostomi</taxon>
        <taxon>Lepidosauria</taxon>
        <taxon>Squamata</taxon>
        <taxon>Bifurcata</taxon>
        <taxon>Unidentata</taxon>
        <taxon>Episquamata</taxon>
        <taxon>Toxicofera</taxon>
        <taxon>Serpentes</taxon>
        <taxon>Colubroidea</taxon>
        <taxon>Viperidae</taxon>
        <taxon>Crotalinae</taxon>
        <taxon>Crotalus</taxon>
    </lineage>
</organism>
<dbReference type="GO" id="GO:0005886">
    <property type="term" value="C:plasma membrane"/>
    <property type="evidence" value="ECO:0007669"/>
    <property type="project" value="TreeGrafter"/>
</dbReference>
<dbReference type="Proteomes" id="UP001474421">
    <property type="component" value="Unassembled WGS sequence"/>
</dbReference>
<dbReference type="InterPro" id="IPR003961">
    <property type="entry name" value="FN3_dom"/>
</dbReference>
<dbReference type="Gene3D" id="2.60.40.10">
    <property type="entry name" value="Immunoglobulins"/>
    <property type="match status" value="2"/>
</dbReference>
<feature type="region of interest" description="Disordered" evidence="5">
    <location>
        <begin position="395"/>
        <end position="419"/>
    </location>
</feature>
<dbReference type="InterPro" id="IPR050650">
    <property type="entry name" value="Type-II_Cytokine-TF_Rcpt"/>
</dbReference>
<evidence type="ECO:0000313" key="11">
    <source>
        <dbReference type="Proteomes" id="UP001474421"/>
    </source>
</evidence>
<evidence type="ECO:0000259" key="8">
    <source>
        <dbReference type="Pfam" id="PF01108"/>
    </source>
</evidence>
<feature type="transmembrane region" description="Helical" evidence="6">
    <location>
        <begin position="231"/>
        <end position="255"/>
    </location>
</feature>
<reference evidence="10" key="2">
    <citation type="submission" date="2022-09" db="EMBL/GenBank/DDBJ databases">
        <authorList>
            <person name="Hogan M.P."/>
            <person name="Rokyta D.R."/>
        </authorList>
    </citation>
    <scope>NUCLEOTIDE SEQUENCE</scope>
    <source>
        <strain evidence="10">DRR0105</strain>
        <tissue evidence="10">Blood</tissue>
    </source>
</reference>
<keyword evidence="3" id="KW-1015">Disulfide bond</keyword>
<feature type="domain" description="Fibronectin type-III" evidence="8">
    <location>
        <begin position="5"/>
        <end position="102"/>
    </location>
</feature>
<dbReference type="InterPro" id="IPR036116">
    <property type="entry name" value="FN3_sf"/>
</dbReference>
<dbReference type="SUPFAM" id="SSF49265">
    <property type="entry name" value="Fibronectin type III"/>
    <property type="match status" value="2"/>
</dbReference>
<keyword evidence="2 7" id="KW-0732">Signal</keyword>
<evidence type="ECO:0000256" key="6">
    <source>
        <dbReference type="SAM" id="Phobius"/>
    </source>
</evidence>
<protein>
    <submittedName>
        <fullName evidence="9 10">Interleukin-22 receptor subunit alpha-1</fullName>
    </submittedName>
</protein>
<dbReference type="FunFam" id="2.60.40.10:FF:000348">
    <property type="entry name" value="Interleukin 20 receptor subunit alpha"/>
    <property type="match status" value="1"/>
</dbReference>
<evidence type="ECO:0000256" key="2">
    <source>
        <dbReference type="ARBA" id="ARBA00022729"/>
    </source>
</evidence>
<evidence type="ECO:0000256" key="4">
    <source>
        <dbReference type="ARBA" id="ARBA00023170"/>
    </source>
</evidence>
<feature type="signal peptide" evidence="7">
    <location>
        <begin position="1"/>
        <end position="19"/>
    </location>
</feature>
<evidence type="ECO:0000256" key="1">
    <source>
        <dbReference type="ARBA" id="ARBA00005399"/>
    </source>
</evidence>
<feature type="compositionally biased region" description="Basic and acidic residues" evidence="5">
    <location>
        <begin position="396"/>
        <end position="406"/>
    </location>
</feature>
<dbReference type="PANTHER" id="PTHR20859">
    <property type="entry name" value="INTERFERON/INTERLEUKIN RECEPTOR"/>
    <property type="match status" value="1"/>
</dbReference>
<keyword evidence="11" id="KW-1185">Reference proteome</keyword>
<feature type="chain" id="PRO_5044542384" evidence="7">
    <location>
        <begin position="20"/>
        <end position="591"/>
    </location>
</feature>
<dbReference type="GO" id="GO:0004896">
    <property type="term" value="F:cytokine receptor activity"/>
    <property type="evidence" value="ECO:0007669"/>
    <property type="project" value="TreeGrafter"/>
</dbReference>